<protein>
    <submittedName>
        <fullName evidence="2">Class I SAM-dependent methyltransferase</fullName>
        <ecNumber evidence="2">2.1.-.-</ecNumber>
    </submittedName>
</protein>
<dbReference type="PANTHER" id="PTHR45128:SF1">
    <property type="entry name" value="S-ADENOSYLMETHIONINE-DEPENDENT METHYLTRANSFERASE RV2258C"/>
    <property type="match status" value="1"/>
</dbReference>
<reference evidence="3" key="1">
    <citation type="submission" date="2023-09" db="EMBL/GenBank/DDBJ databases">
        <authorList>
            <person name="Li S."/>
            <person name="Li X."/>
            <person name="Zhang C."/>
            <person name="Zhao Z."/>
        </authorList>
    </citation>
    <scope>NUCLEOTIDE SEQUENCE [LARGE SCALE GENOMIC DNA]</scope>
    <source>
        <strain evidence="3">SQ149</strain>
    </source>
</reference>
<accession>A0ABY9TWP1</accession>
<dbReference type="GO" id="GO:0008168">
    <property type="term" value="F:methyltransferase activity"/>
    <property type="evidence" value="ECO:0007669"/>
    <property type="project" value="UniProtKB-KW"/>
</dbReference>
<dbReference type="EMBL" id="CP134145">
    <property type="protein sequence ID" value="WNC72139.1"/>
    <property type="molecule type" value="Genomic_DNA"/>
</dbReference>
<dbReference type="Proteomes" id="UP001258994">
    <property type="component" value="Chromosome"/>
</dbReference>
<dbReference type="CDD" id="cd02440">
    <property type="entry name" value="AdoMet_MTases"/>
    <property type="match status" value="1"/>
</dbReference>
<dbReference type="InterPro" id="IPR029063">
    <property type="entry name" value="SAM-dependent_MTases_sf"/>
</dbReference>
<keyword evidence="2" id="KW-0489">Methyltransferase</keyword>
<proteinExistence type="predicted"/>
<evidence type="ECO:0000313" key="2">
    <source>
        <dbReference type="EMBL" id="WNC72139.1"/>
    </source>
</evidence>
<gene>
    <name evidence="2" type="ORF">RGQ13_18765</name>
</gene>
<feature type="domain" description="Methyltransferase" evidence="1">
    <location>
        <begin position="203"/>
        <end position="301"/>
    </location>
</feature>
<keyword evidence="3" id="KW-1185">Reference proteome</keyword>
<organism evidence="2 3">
    <name type="scientific">Thalassotalea psychrophila</name>
    <dbReference type="NCBI Taxonomy" id="3065647"/>
    <lineage>
        <taxon>Bacteria</taxon>
        <taxon>Pseudomonadati</taxon>
        <taxon>Pseudomonadota</taxon>
        <taxon>Gammaproteobacteria</taxon>
        <taxon>Alteromonadales</taxon>
        <taxon>Colwelliaceae</taxon>
        <taxon>Thalassotalea</taxon>
    </lineage>
</organism>
<keyword evidence="2" id="KW-0808">Transferase</keyword>
<evidence type="ECO:0000313" key="3">
    <source>
        <dbReference type="Proteomes" id="UP001258994"/>
    </source>
</evidence>
<dbReference type="PANTHER" id="PTHR45128">
    <property type="entry name" value="METHYLTRANSFERASE TYPE 11"/>
    <property type="match status" value="1"/>
</dbReference>
<dbReference type="Gene3D" id="3.40.50.150">
    <property type="entry name" value="Vaccinia Virus protein VP39"/>
    <property type="match status" value="1"/>
</dbReference>
<dbReference type="InterPro" id="IPR041698">
    <property type="entry name" value="Methyltransf_25"/>
</dbReference>
<dbReference type="Pfam" id="PF13649">
    <property type="entry name" value="Methyltransf_25"/>
    <property type="match status" value="1"/>
</dbReference>
<dbReference type="InterPro" id="IPR053173">
    <property type="entry name" value="SAM-binding_MTase"/>
</dbReference>
<dbReference type="RefSeq" id="WP_348391259.1">
    <property type="nucleotide sequence ID" value="NZ_CP134145.1"/>
</dbReference>
<evidence type="ECO:0000259" key="1">
    <source>
        <dbReference type="Pfam" id="PF13649"/>
    </source>
</evidence>
<name>A0ABY9TWP1_9GAMM</name>
<dbReference type="GO" id="GO:0032259">
    <property type="term" value="P:methylation"/>
    <property type="evidence" value="ECO:0007669"/>
    <property type="project" value="UniProtKB-KW"/>
</dbReference>
<dbReference type="SUPFAM" id="SSF53335">
    <property type="entry name" value="S-adenosyl-L-methionine-dependent methyltransferases"/>
    <property type="match status" value="1"/>
</dbReference>
<sequence>MAKALPSWSALEKHELFPQVKSDDVSRLNFLTHLNMHLAGNVLPGVKIAYENKVLPEFINEHGREPSDRHEVRVAMDDNSYLQMWSAMRRNTMEMRHQLGRSIVLNDSKNITQKVKGLIGDGRNIKLDDDIAVPYNVSAVDVHCQPGCYYTEYFNDDVTVASSYDIGIFVTTAGLLGGLSDGGGQGLGTWLAKEHPTFKPKRILDIGCTIGHNAVPLAQAFPDAEVIAIDVAKPSLRYAAARAKALGVHNITFMQVDAENMAGFADESFDLVTTAMFWHEACDRSMMSILTGINRVLKTGGLTISLEQPQYTDKPVYEQFIRDWDTLNNNEPYWGRMHERDLVQWHTDCGFDGSKMFETGVVSKVDENIFGKADSNSEDFGRAPVWNAFGIWK</sequence>
<dbReference type="EC" id="2.1.-.-" evidence="2"/>